<evidence type="ECO:0000256" key="1">
    <source>
        <dbReference type="SAM" id="Phobius"/>
    </source>
</evidence>
<evidence type="ECO:0000313" key="2">
    <source>
        <dbReference type="EMBL" id="TEU41611.1"/>
    </source>
</evidence>
<keyword evidence="1" id="KW-0472">Membrane</keyword>
<keyword evidence="1" id="KW-0812">Transmembrane</keyword>
<accession>A0AAX2RHK3</accession>
<dbReference type="RefSeq" id="WP_134256828.1">
    <property type="nucleotide sequence ID" value="NZ_SNSG01000032.1"/>
</dbReference>
<sequence length="93" mass="10344">MTTRSLISVTLLAWSALCALLAQIHFPHFLFICESVEAIYGVLADDVVVSRVMQALVGILWIIGSLAIIVRIMLARRSRRAPLRAPSSQRTLR</sequence>
<dbReference type="AlphaFoldDB" id="A0AAX2RHK3"/>
<organism evidence="2 3">
    <name type="scientific">Burkholderia cepacia</name>
    <name type="common">Pseudomonas cepacia</name>
    <dbReference type="NCBI Taxonomy" id="292"/>
    <lineage>
        <taxon>Bacteria</taxon>
        <taxon>Pseudomonadati</taxon>
        <taxon>Pseudomonadota</taxon>
        <taxon>Betaproteobacteria</taxon>
        <taxon>Burkholderiales</taxon>
        <taxon>Burkholderiaceae</taxon>
        <taxon>Burkholderia</taxon>
        <taxon>Burkholderia cepacia complex</taxon>
    </lineage>
</organism>
<comment type="caution">
    <text evidence="2">The sequence shown here is derived from an EMBL/GenBank/DDBJ whole genome shotgun (WGS) entry which is preliminary data.</text>
</comment>
<reference evidence="2 3" key="1">
    <citation type="submission" date="2019-03" db="EMBL/GenBank/DDBJ databases">
        <title>Burkholderia cepacia outbreak.</title>
        <authorList>
            <person name="Farzana R."/>
            <person name="Walsh T.R."/>
        </authorList>
    </citation>
    <scope>NUCLEOTIDE SEQUENCE [LARGE SCALE GENOMIC DNA]</scope>
    <source>
        <strain evidence="3">d13</strain>
    </source>
</reference>
<evidence type="ECO:0000313" key="3">
    <source>
        <dbReference type="Proteomes" id="UP000298234"/>
    </source>
</evidence>
<name>A0AAX2RHK3_BURCE</name>
<dbReference type="Proteomes" id="UP000298234">
    <property type="component" value="Unassembled WGS sequence"/>
</dbReference>
<protein>
    <submittedName>
        <fullName evidence="2">Uncharacterized protein</fullName>
    </submittedName>
</protein>
<feature type="transmembrane region" description="Helical" evidence="1">
    <location>
        <begin position="52"/>
        <end position="74"/>
    </location>
</feature>
<dbReference type="EMBL" id="SNSQ01000035">
    <property type="protein sequence ID" value="TEU41611.1"/>
    <property type="molecule type" value="Genomic_DNA"/>
</dbReference>
<gene>
    <name evidence="2" type="ORF">E3D37_26720</name>
</gene>
<keyword evidence="1" id="KW-1133">Transmembrane helix</keyword>
<proteinExistence type="predicted"/>